<evidence type="ECO:0000313" key="5">
    <source>
        <dbReference type="Proteomes" id="UP000521943"/>
    </source>
</evidence>
<dbReference type="PANTHER" id="PTHR48051:SF1">
    <property type="entry name" value="RAS SUPPRESSOR PROTEIN 1"/>
    <property type="match status" value="1"/>
</dbReference>
<dbReference type="Proteomes" id="UP000521943">
    <property type="component" value="Unassembled WGS sequence"/>
</dbReference>
<dbReference type="SMART" id="SM00369">
    <property type="entry name" value="LRR_TYP"/>
    <property type="match status" value="2"/>
</dbReference>
<reference evidence="4 5" key="1">
    <citation type="submission" date="2020-07" db="EMBL/GenBank/DDBJ databases">
        <title>Comparative genomics of pyrophilous fungi reveals a link between fire events and developmental genes.</title>
        <authorList>
            <consortium name="DOE Joint Genome Institute"/>
            <person name="Steindorff A.S."/>
            <person name="Carver A."/>
            <person name="Calhoun S."/>
            <person name="Stillman K."/>
            <person name="Liu H."/>
            <person name="Lipzen A."/>
            <person name="Pangilinan J."/>
            <person name="Labutti K."/>
            <person name="Bruns T.D."/>
            <person name="Grigoriev I.V."/>
        </authorList>
    </citation>
    <scope>NUCLEOTIDE SEQUENCE [LARGE SCALE GENOMIC DNA]</scope>
    <source>
        <strain evidence="4 5">CBS 144469</strain>
    </source>
</reference>
<dbReference type="InterPro" id="IPR001611">
    <property type="entry name" value="Leu-rich_rpt"/>
</dbReference>
<keyword evidence="1" id="KW-0433">Leucine-rich repeat</keyword>
<sequence length="441" mass="49035">MAWYGSADYAPSSSPGSSPALGPIDSSPFPSPSLDPVDLDSDEPPPMPMDPFAASYRFRPHKRANHDESEEEGPGTSKKARYSGPGEDKGLRSISVRFIQDLKNMVVLAGPNGSSERANSEPGSRSGSKSRSRLFEPSAPAVAARQVRRTFSRNESKNSNLFPGEKDENIHLYLSKNMITRLPNELWTLENLTILSLRGNKLTYLPPEIGNLKNLRDLNVSANQLSYLPSELNNLPNLRELAVHPNHLFLSPPDPDTLLSEPEFVMDSRVPSLTEIAFRILGSPPSAQMQEKYDKGSEGAPSAPLRNALEYYLPLEAAFLRCISPPLLQTLNACAPDRIPMPKKEDDEDESVRVASISRCGNPDHIAWFVRHAEQRFTWETKTATGVLLGGIAPMRWRGCLRGCLSFLETRERERKKELKEAELELEPMINMNGPLTFDDD</sequence>
<evidence type="ECO:0000256" key="3">
    <source>
        <dbReference type="SAM" id="MobiDB-lite"/>
    </source>
</evidence>
<keyword evidence="5" id="KW-1185">Reference proteome</keyword>
<feature type="region of interest" description="Disordered" evidence="3">
    <location>
        <begin position="109"/>
        <end position="145"/>
    </location>
</feature>
<dbReference type="Gene3D" id="3.80.10.10">
    <property type="entry name" value="Ribonuclease Inhibitor"/>
    <property type="match status" value="1"/>
</dbReference>
<dbReference type="SUPFAM" id="SSF52075">
    <property type="entry name" value="Outer arm dynein light chain 1"/>
    <property type="match status" value="1"/>
</dbReference>
<name>A0A8H6MDA9_9AGAR</name>
<comment type="caution">
    <text evidence="4">The sequence shown here is derived from an EMBL/GenBank/DDBJ whole genome shotgun (WGS) entry which is preliminary data.</text>
</comment>
<dbReference type="InterPro" id="IPR032675">
    <property type="entry name" value="LRR_dom_sf"/>
</dbReference>
<dbReference type="GO" id="GO:0005737">
    <property type="term" value="C:cytoplasm"/>
    <property type="evidence" value="ECO:0007669"/>
    <property type="project" value="TreeGrafter"/>
</dbReference>
<dbReference type="EMBL" id="JACGCI010000009">
    <property type="protein sequence ID" value="KAF6761674.1"/>
    <property type="molecule type" value="Genomic_DNA"/>
</dbReference>
<dbReference type="PANTHER" id="PTHR48051">
    <property type="match status" value="1"/>
</dbReference>
<feature type="compositionally biased region" description="Low complexity" evidence="3">
    <location>
        <begin position="1"/>
        <end position="36"/>
    </location>
</feature>
<feature type="region of interest" description="Disordered" evidence="3">
    <location>
        <begin position="1"/>
        <end position="90"/>
    </location>
</feature>
<dbReference type="OrthoDB" id="660555at2759"/>
<dbReference type="InterPro" id="IPR050216">
    <property type="entry name" value="LRR_domain-containing"/>
</dbReference>
<keyword evidence="2" id="KW-0677">Repeat</keyword>
<organism evidence="4 5">
    <name type="scientific">Ephemerocybe angulata</name>
    <dbReference type="NCBI Taxonomy" id="980116"/>
    <lineage>
        <taxon>Eukaryota</taxon>
        <taxon>Fungi</taxon>
        <taxon>Dikarya</taxon>
        <taxon>Basidiomycota</taxon>
        <taxon>Agaricomycotina</taxon>
        <taxon>Agaricomycetes</taxon>
        <taxon>Agaricomycetidae</taxon>
        <taxon>Agaricales</taxon>
        <taxon>Agaricineae</taxon>
        <taxon>Psathyrellaceae</taxon>
        <taxon>Ephemerocybe</taxon>
    </lineage>
</organism>
<dbReference type="InterPro" id="IPR003591">
    <property type="entry name" value="Leu-rich_rpt_typical-subtyp"/>
</dbReference>
<dbReference type="PROSITE" id="PS51450">
    <property type="entry name" value="LRR"/>
    <property type="match status" value="2"/>
</dbReference>
<evidence type="ECO:0000313" key="4">
    <source>
        <dbReference type="EMBL" id="KAF6761674.1"/>
    </source>
</evidence>
<dbReference type="AlphaFoldDB" id="A0A8H6MDA9"/>
<dbReference type="Pfam" id="PF13855">
    <property type="entry name" value="LRR_8"/>
    <property type="match status" value="1"/>
</dbReference>
<protein>
    <submittedName>
        <fullName evidence="4">Uncharacterized protein</fullName>
    </submittedName>
</protein>
<accession>A0A8H6MDA9</accession>
<gene>
    <name evidence="4" type="ORF">DFP72DRAFT_842544</name>
</gene>
<proteinExistence type="predicted"/>
<evidence type="ECO:0000256" key="1">
    <source>
        <dbReference type="ARBA" id="ARBA00022614"/>
    </source>
</evidence>
<evidence type="ECO:0000256" key="2">
    <source>
        <dbReference type="ARBA" id="ARBA00022737"/>
    </source>
</evidence>